<dbReference type="GO" id="GO:0016491">
    <property type="term" value="F:oxidoreductase activity"/>
    <property type="evidence" value="ECO:0007669"/>
    <property type="project" value="UniProtKB-KW"/>
</dbReference>
<dbReference type="EnsemblPlants" id="EMT06034">
    <property type="protein sequence ID" value="EMT06034"/>
    <property type="gene ID" value="F775_02912"/>
</dbReference>
<sequence>MAAGEGKGSPELQPPAMPSSELVFFVVAMEVTNHGIESSLMDDVITAAKAFFHQPLEEKQKCSNLLDGQYLRENL</sequence>
<evidence type="ECO:0000313" key="5">
    <source>
        <dbReference type="EnsemblPlants" id="EMT06034"/>
    </source>
</evidence>
<keyword evidence="3" id="KW-0408">Iron</keyword>
<evidence type="ECO:0000256" key="3">
    <source>
        <dbReference type="ARBA" id="ARBA00023004"/>
    </source>
</evidence>
<dbReference type="InterPro" id="IPR027443">
    <property type="entry name" value="IPNS-like_sf"/>
</dbReference>
<organism evidence="5">
    <name type="scientific">Aegilops tauschii</name>
    <name type="common">Tausch's goatgrass</name>
    <name type="synonym">Aegilops squarrosa</name>
    <dbReference type="NCBI Taxonomy" id="37682"/>
    <lineage>
        <taxon>Eukaryota</taxon>
        <taxon>Viridiplantae</taxon>
        <taxon>Streptophyta</taxon>
        <taxon>Embryophyta</taxon>
        <taxon>Tracheophyta</taxon>
        <taxon>Spermatophyta</taxon>
        <taxon>Magnoliopsida</taxon>
        <taxon>Liliopsida</taxon>
        <taxon>Poales</taxon>
        <taxon>Poaceae</taxon>
        <taxon>BOP clade</taxon>
        <taxon>Pooideae</taxon>
        <taxon>Triticodae</taxon>
        <taxon>Triticeae</taxon>
        <taxon>Triticinae</taxon>
        <taxon>Aegilops</taxon>
    </lineage>
</organism>
<dbReference type="Gene3D" id="2.60.120.330">
    <property type="entry name" value="B-lactam Antibiotic, Isopenicillin N Synthase, Chain"/>
    <property type="match status" value="1"/>
</dbReference>
<keyword evidence="1" id="KW-0479">Metal-binding</keyword>
<proteinExistence type="predicted"/>
<dbReference type="Pfam" id="PF14226">
    <property type="entry name" value="DIOX_N"/>
    <property type="match status" value="1"/>
</dbReference>
<dbReference type="SUPFAM" id="SSF51197">
    <property type="entry name" value="Clavaminate synthase-like"/>
    <property type="match status" value="1"/>
</dbReference>
<feature type="domain" description="Non-haem dioxygenase N-terminal" evidence="4">
    <location>
        <begin position="31"/>
        <end position="64"/>
    </location>
</feature>
<name>M8AX80_AEGTA</name>
<accession>M8AX80</accession>
<protein>
    <recommendedName>
        <fullName evidence="4">Non-haem dioxygenase N-terminal domain-containing protein</fullName>
    </recommendedName>
</protein>
<dbReference type="InterPro" id="IPR026992">
    <property type="entry name" value="DIOX_N"/>
</dbReference>
<dbReference type="AlphaFoldDB" id="M8AX80"/>
<keyword evidence="2" id="KW-0560">Oxidoreductase</keyword>
<evidence type="ECO:0000259" key="4">
    <source>
        <dbReference type="Pfam" id="PF14226"/>
    </source>
</evidence>
<evidence type="ECO:0000256" key="2">
    <source>
        <dbReference type="ARBA" id="ARBA00023002"/>
    </source>
</evidence>
<dbReference type="GO" id="GO:0046872">
    <property type="term" value="F:metal ion binding"/>
    <property type="evidence" value="ECO:0007669"/>
    <property type="project" value="UniProtKB-KW"/>
</dbReference>
<reference evidence="5" key="1">
    <citation type="submission" date="2015-06" db="UniProtKB">
        <authorList>
            <consortium name="EnsemblPlants"/>
        </authorList>
    </citation>
    <scope>IDENTIFICATION</scope>
</reference>
<evidence type="ECO:0000256" key="1">
    <source>
        <dbReference type="ARBA" id="ARBA00022723"/>
    </source>
</evidence>